<dbReference type="PANTHER" id="PTHR43581">
    <property type="entry name" value="ATP/GTP PHOSPHATASE"/>
    <property type="match status" value="1"/>
</dbReference>
<dbReference type="CDD" id="cd00267">
    <property type="entry name" value="ABC_ATPase"/>
    <property type="match status" value="1"/>
</dbReference>
<dbReference type="InterPro" id="IPR027417">
    <property type="entry name" value="P-loop_NTPase"/>
</dbReference>
<dbReference type="Gene3D" id="3.40.50.300">
    <property type="entry name" value="P-loop containing nucleotide triphosphate hydrolases"/>
    <property type="match status" value="1"/>
</dbReference>
<dbReference type="RefSeq" id="WP_165114769.1">
    <property type="nucleotide sequence ID" value="NZ_JAAKZG010000002.1"/>
</dbReference>
<dbReference type="GO" id="GO:0005524">
    <property type="term" value="F:ATP binding"/>
    <property type="evidence" value="ECO:0007669"/>
    <property type="project" value="InterPro"/>
</dbReference>
<organism evidence="3 4">
    <name type="scientific">Mesorhizobium zhangyense</name>
    <dbReference type="NCBI Taxonomy" id="1776730"/>
    <lineage>
        <taxon>Bacteria</taxon>
        <taxon>Pseudomonadati</taxon>
        <taxon>Pseudomonadota</taxon>
        <taxon>Alphaproteobacteria</taxon>
        <taxon>Hyphomicrobiales</taxon>
        <taxon>Phyllobacteriaceae</taxon>
        <taxon>Mesorhizobium</taxon>
    </lineage>
</organism>
<name>A0A7C9R7J1_9HYPH</name>
<keyword evidence="4" id="KW-1185">Reference proteome</keyword>
<accession>A0A7C9R7J1</accession>
<comment type="caution">
    <text evidence="3">The sequence shown here is derived from an EMBL/GenBank/DDBJ whole genome shotgun (WGS) entry which is preliminary data.</text>
</comment>
<dbReference type="Pfam" id="PF20469">
    <property type="entry name" value="OLD-like_TOPRIM"/>
    <property type="match status" value="1"/>
</dbReference>
<proteinExistence type="predicted"/>
<protein>
    <submittedName>
        <fullName evidence="3">AAA family ATPase</fullName>
    </submittedName>
</protein>
<gene>
    <name evidence="3" type="ORF">G6N74_04290</name>
</gene>
<dbReference type="Proteomes" id="UP000481252">
    <property type="component" value="Unassembled WGS sequence"/>
</dbReference>
<feature type="domain" description="AAA+ ATPase" evidence="2">
    <location>
        <begin position="46"/>
        <end position="332"/>
    </location>
</feature>
<reference evidence="3 4" key="1">
    <citation type="submission" date="2020-02" db="EMBL/GenBank/DDBJ databases">
        <title>Genome sequence of the type strain CGMCC 1.15528 of Mesorhizobium zhangyense.</title>
        <authorList>
            <person name="Gao J."/>
            <person name="Sun J."/>
        </authorList>
    </citation>
    <scope>NUCLEOTIDE SEQUENCE [LARGE SCALE GENOMIC DNA]</scope>
    <source>
        <strain evidence="3 4">CGMCC 1.15528</strain>
    </source>
</reference>
<dbReference type="InterPro" id="IPR051396">
    <property type="entry name" value="Bact_Antivir_Def_Nuclease"/>
</dbReference>
<dbReference type="InterPro" id="IPR003593">
    <property type="entry name" value="AAA+_ATPase"/>
</dbReference>
<dbReference type="Pfam" id="PF13304">
    <property type="entry name" value="AAA_21"/>
    <property type="match status" value="1"/>
</dbReference>
<dbReference type="PANTHER" id="PTHR43581:SF4">
    <property type="entry name" value="ATP_GTP PHOSPHATASE"/>
    <property type="match status" value="1"/>
</dbReference>
<dbReference type="EMBL" id="JAAKZG010000002">
    <property type="protein sequence ID" value="NGN40273.1"/>
    <property type="molecule type" value="Genomic_DNA"/>
</dbReference>
<dbReference type="InterPro" id="IPR003959">
    <property type="entry name" value="ATPase_AAA_core"/>
</dbReference>
<dbReference type="SUPFAM" id="SSF52540">
    <property type="entry name" value="P-loop containing nucleoside triphosphate hydrolases"/>
    <property type="match status" value="1"/>
</dbReference>
<dbReference type="GO" id="GO:0016887">
    <property type="term" value="F:ATP hydrolysis activity"/>
    <property type="evidence" value="ECO:0007669"/>
    <property type="project" value="InterPro"/>
</dbReference>
<evidence type="ECO:0000259" key="2">
    <source>
        <dbReference type="SMART" id="SM00382"/>
    </source>
</evidence>
<sequence>MLGDDALGTNGEAVQEPAGSDTTPERPSITYESLTFSDGTTVNLHPHDIVVFVGPNNAGKSEALRELEYHIGTRSKCTIIPNVKLRKVGTSSEVLELVERESQRTGSVSDNSIRLSGYGYTFETSAILNGWEHYLEQVRPFFCRRINTEHRITGSNSVASFEVLLEPASHPIQILYTDNQTEERISQYFKTAFDQDLIVFKVGGSSIPLLVGRRPLLQPDEDRTSSSYNQRLIASTVRLERQGDGMRSFATVVLHTLTAQSPSILLLDEPEAFLHPPQARLLGEFLAKERPKHAQLFIATHSPDVLTGLLNVAPANLRVVRIQRDGAVNRVKELDQEKAREISNDPLMKYSSVLSGLFHQRVVICESDADCLFYQALLAQPEVHDGPAPDVMFIHASGKHRMAALAEALRSVGVTVDVIADVDIMNEQRPFERTARALGINWDAVEPHWRSLKKAIEERKPWLDAKGVTKQIEAALAKVEEATEFPLEIKREIETALKKGSPWGAIKEAGDDAIPRGDPSKMMKILRRMCQQHGLWIVPVGELENFCKSIGNHGPKWVQTVIAERDLGKDPELAEARQFIKNVWSRVQASGGNETVSN</sequence>
<dbReference type="SMART" id="SM00382">
    <property type="entry name" value="AAA"/>
    <property type="match status" value="1"/>
</dbReference>
<evidence type="ECO:0000313" key="4">
    <source>
        <dbReference type="Proteomes" id="UP000481252"/>
    </source>
</evidence>
<evidence type="ECO:0000313" key="3">
    <source>
        <dbReference type="EMBL" id="NGN40273.1"/>
    </source>
</evidence>
<dbReference type="InterPro" id="IPR034139">
    <property type="entry name" value="TOPRIM_OLD"/>
</dbReference>
<dbReference type="AlphaFoldDB" id="A0A7C9R7J1"/>
<evidence type="ECO:0000256" key="1">
    <source>
        <dbReference type="SAM" id="MobiDB-lite"/>
    </source>
</evidence>
<feature type="region of interest" description="Disordered" evidence="1">
    <location>
        <begin position="1"/>
        <end position="28"/>
    </location>
</feature>